<dbReference type="GO" id="GO:0000976">
    <property type="term" value="F:transcription cis-regulatory region binding"/>
    <property type="evidence" value="ECO:0007669"/>
    <property type="project" value="TreeGrafter"/>
</dbReference>
<dbReference type="PROSITE" id="PS50932">
    <property type="entry name" value="HTH_LACI_2"/>
    <property type="match status" value="1"/>
</dbReference>
<keyword evidence="2" id="KW-0238">DNA-binding</keyword>
<evidence type="ECO:0000313" key="5">
    <source>
        <dbReference type="EMBL" id="OYN84119.1"/>
    </source>
</evidence>
<name>A0A255DXR4_9ACTN</name>
<proteinExistence type="predicted"/>
<dbReference type="PANTHER" id="PTHR30146:SF153">
    <property type="entry name" value="LACTOSE OPERON REPRESSOR"/>
    <property type="match status" value="1"/>
</dbReference>
<evidence type="ECO:0000256" key="3">
    <source>
        <dbReference type="ARBA" id="ARBA00023163"/>
    </source>
</evidence>
<dbReference type="CDD" id="cd06267">
    <property type="entry name" value="PBP1_LacI_sugar_binding-like"/>
    <property type="match status" value="1"/>
</dbReference>
<reference evidence="5 6" key="1">
    <citation type="submission" date="2017-07" db="EMBL/GenBank/DDBJ databases">
        <title>Draft whole genome sequences of clinical Proprionibacteriaceae strains.</title>
        <authorList>
            <person name="Bernier A.-M."/>
            <person name="Bernard K."/>
            <person name="Domingo M.-C."/>
        </authorList>
    </citation>
    <scope>NUCLEOTIDE SEQUENCE [LARGE SCALE GENOMIC DNA]</scope>
    <source>
        <strain evidence="5 6">NML 160184</strain>
    </source>
</reference>
<dbReference type="AlphaFoldDB" id="A0A255DXR4"/>
<accession>A0A255DXR4</accession>
<gene>
    <name evidence="5" type="ORF">CGZ92_13835</name>
</gene>
<protein>
    <recommendedName>
        <fullName evidence="4">HTH lacI-type domain-containing protein</fullName>
    </recommendedName>
</protein>
<feature type="domain" description="HTH lacI-type" evidence="4">
    <location>
        <begin position="12"/>
        <end position="66"/>
    </location>
</feature>
<evidence type="ECO:0000259" key="4">
    <source>
        <dbReference type="PROSITE" id="PS50932"/>
    </source>
</evidence>
<dbReference type="GO" id="GO:0003700">
    <property type="term" value="F:DNA-binding transcription factor activity"/>
    <property type="evidence" value="ECO:0007669"/>
    <property type="project" value="TreeGrafter"/>
</dbReference>
<dbReference type="CDD" id="cd01392">
    <property type="entry name" value="HTH_LacI"/>
    <property type="match status" value="1"/>
</dbReference>
<dbReference type="Gene3D" id="3.40.50.2300">
    <property type="match status" value="2"/>
</dbReference>
<dbReference type="SUPFAM" id="SSF53822">
    <property type="entry name" value="Periplasmic binding protein-like I"/>
    <property type="match status" value="1"/>
</dbReference>
<dbReference type="Proteomes" id="UP000216533">
    <property type="component" value="Unassembled WGS sequence"/>
</dbReference>
<evidence type="ECO:0000256" key="1">
    <source>
        <dbReference type="ARBA" id="ARBA00023015"/>
    </source>
</evidence>
<organism evidence="5 6">
    <name type="scientific">Parenemella sanctibonifatiensis</name>
    <dbReference type="NCBI Taxonomy" id="2016505"/>
    <lineage>
        <taxon>Bacteria</taxon>
        <taxon>Bacillati</taxon>
        <taxon>Actinomycetota</taxon>
        <taxon>Actinomycetes</taxon>
        <taxon>Propionibacteriales</taxon>
        <taxon>Propionibacteriaceae</taxon>
        <taxon>Parenemella</taxon>
    </lineage>
</organism>
<dbReference type="Gene3D" id="1.10.260.40">
    <property type="entry name" value="lambda repressor-like DNA-binding domains"/>
    <property type="match status" value="1"/>
</dbReference>
<keyword evidence="3" id="KW-0804">Transcription</keyword>
<dbReference type="InterPro" id="IPR028082">
    <property type="entry name" value="Peripla_BP_I"/>
</dbReference>
<evidence type="ECO:0000313" key="6">
    <source>
        <dbReference type="Proteomes" id="UP000216533"/>
    </source>
</evidence>
<dbReference type="EMBL" id="NMVI01000029">
    <property type="protein sequence ID" value="OYN84119.1"/>
    <property type="molecule type" value="Genomic_DNA"/>
</dbReference>
<dbReference type="InterPro" id="IPR000843">
    <property type="entry name" value="HTH_LacI"/>
</dbReference>
<dbReference type="InterPro" id="IPR010982">
    <property type="entry name" value="Lambda_DNA-bd_dom_sf"/>
</dbReference>
<dbReference type="PANTHER" id="PTHR30146">
    <property type="entry name" value="LACI-RELATED TRANSCRIPTIONAL REPRESSOR"/>
    <property type="match status" value="1"/>
</dbReference>
<dbReference type="InterPro" id="IPR046335">
    <property type="entry name" value="LacI/GalR-like_sensor"/>
</dbReference>
<evidence type="ECO:0000256" key="2">
    <source>
        <dbReference type="ARBA" id="ARBA00023125"/>
    </source>
</evidence>
<dbReference type="SUPFAM" id="SSF47413">
    <property type="entry name" value="lambda repressor-like DNA-binding domains"/>
    <property type="match status" value="1"/>
</dbReference>
<keyword evidence="1" id="KW-0805">Transcription regulation</keyword>
<dbReference type="Pfam" id="PF13377">
    <property type="entry name" value="Peripla_BP_3"/>
    <property type="match status" value="1"/>
</dbReference>
<dbReference type="Pfam" id="PF00356">
    <property type="entry name" value="LacI"/>
    <property type="match status" value="1"/>
</dbReference>
<sequence length="350" mass="36885">MAFVTTSEPKRPTLRMVAERAGVSVATASRTLTGNSSIAAPTKAKVMAAVEELGYEGQARHRKAAPVVGLVTPSLRNLVTVGVVAGVEDASREAGSWTIATVTDGDPERERSSLAAMLDDDRIAGVVVIGGTHLDPGREKALASTLRSNDKPVVFCGRSLPDPLPLIEAGAMVVDYDNVGGAVAAVSMLIDRGHRRIGLVRGPETFSTSIQRSRGYELALEQAGIELDPELVRAGPRSSTGGWQGAKEILAAHPEVTAFFGDSDDLALGVYKAAADLGRTDLSVVGFDDSPVGGYLQPALTTVHMPWQELGRRATRLVQGQETWRPELGPIVVGTHLVLRDSVTTVVNPG</sequence>
<dbReference type="SMART" id="SM00354">
    <property type="entry name" value="HTH_LACI"/>
    <property type="match status" value="1"/>
</dbReference>
<comment type="caution">
    <text evidence="5">The sequence shown here is derived from an EMBL/GenBank/DDBJ whole genome shotgun (WGS) entry which is preliminary data.</text>
</comment>